<dbReference type="Proteomes" id="UP000035425">
    <property type="component" value="Unassembled WGS sequence"/>
</dbReference>
<evidence type="ECO:0000256" key="1">
    <source>
        <dbReference type="SAM" id="MobiDB-lite"/>
    </source>
</evidence>
<protein>
    <submittedName>
        <fullName evidence="2">Uncharacterized protein</fullName>
    </submittedName>
</protein>
<proteinExistence type="predicted"/>
<comment type="caution">
    <text evidence="2">The sequence shown here is derived from an EMBL/GenBank/DDBJ whole genome shotgun (WGS) entry which is preliminary data.</text>
</comment>
<organism evidence="2 3">
    <name type="scientific">Protofrankia coriariae</name>
    <dbReference type="NCBI Taxonomy" id="1562887"/>
    <lineage>
        <taxon>Bacteria</taxon>
        <taxon>Bacillati</taxon>
        <taxon>Actinomycetota</taxon>
        <taxon>Actinomycetes</taxon>
        <taxon>Frankiales</taxon>
        <taxon>Frankiaceae</taxon>
        <taxon>Protofrankia</taxon>
    </lineage>
</organism>
<keyword evidence="3" id="KW-1185">Reference proteome</keyword>
<accession>A0ABR5F5D0</accession>
<dbReference type="EMBL" id="JWIO01000009">
    <property type="protein sequence ID" value="KLL11936.1"/>
    <property type="molecule type" value="Genomic_DNA"/>
</dbReference>
<feature type="region of interest" description="Disordered" evidence="1">
    <location>
        <begin position="1"/>
        <end position="59"/>
    </location>
</feature>
<gene>
    <name evidence="2" type="ORF">FrCorBMG51_07865</name>
</gene>
<feature type="compositionally biased region" description="Polar residues" evidence="1">
    <location>
        <begin position="11"/>
        <end position="23"/>
    </location>
</feature>
<evidence type="ECO:0000313" key="3">
    <source>
        <dbReference type="Proteomes" id="UP000035425"/>
    </source>
</evidence>
<sequence length="59" mass="5791">MAPDGHPTRTPAWTSGATPTSAVTMPASRRGADAGGVGADADAGADADVGRDMTNTDPH</sequence>
<reference evidence="2 3" key="1">
    <citation type="submission" date="2014-12" db="EMBL/GenBank/DDBJ databases">
        <title>Frankia sp. BMG5.1 draft genome.</title>
        <authorList>
            <person name="Gtari M."/>
            <person name="Ghodhbane-Gtari F."/>
            <person name="Nouioui I."/>
            <person name="Ktari A."/>
            <person name="Hezbri K."/>
            <person name="Mimouni W."/>
            <person name="Sbissi I."/>
            <person name="Ayari A."/>
            <person name="Yamanaka T."/>
            <person name="Normand P."/>
            <person name="Tisa L.S."/>
            <person name="Boudabous A."/>
        </authorList>
    </citation>
    <scope>NUCLEOTIDE SEQUENCE [LARGE SCALE GENOMIC DNA]</scope>
    <source>
        <strain evidence="2 3">BMG5.1</strain>
    </source>
</reference>
<name>A0ABR5F5D0_9ACTN</name>
<evidence type="ECO:0000313" key="2">
    <source>
        <dbReference type="EMBL" id="KLL11936.1"/>
    </source>
</evidence>